<name>A0A6G5A3N4_RHIMP</name>
<dbReference type="AlphaFoldDB" id="A0A6G5A3N4"/>
<protein>
    <submittedName>
        <fullName evidence="2">Putative conserved secreted protein</fullName>
    </submittedName>
</protein>
<proteinExistence type="predicted"/>
<evidence type="ECO:0000256" key="1">
    <source>
        <dbReference type="SAM" id="SignalP"/>
    </source>
</evidence>
<dbReference type="EMBL" id="GIKN01002374">
    <property type="protein sequence ID" value="NIE44647.1"/>
    <property type="molecule type" value="Transcribed_RNA"/>
</dbReference>
<accession>A0A6G5A3N4</accession>
<feature type="signal peptide" evidence="1">
    <location>
        <begin position="1"/>
        <end position="31"/>
    </location>
</feature>
<keyword evidence="1" id="KW-0732">Signal</keyword>
<reference evidence="2" key="1">
    <citation type="submission" date="2020-03" db="EMBL/GenBank/DDBJ databases">
        <title>A transcriptome and proteome of the tick Rhipicephalus microplus shaped by the genetic composition of its hosts and developmental stage.</title>
        <authorList>
            <person name="Garcia G.R."/>
            <person name="Ribeiro J.M.C."/>
            <person name="Maruyama S.R."/>
            <person name="Gardinasse L.G."/>
            <person name="Nelson K."/>
            <person name="Ferreira B.R."/>
            <person name="Andrade T.G."/>
            <person name="Santos I.K.F.M."/>
        </authorList>
    </citation>
    <scope>NUCLEOTIDE SEQUENCE</scope>
    <source>
        <strain evidence="2">NSGR</strain>
        <tissue evidence="2">Salivary glands</tissue>
    </source>
</reference>
<sequence>MYALFLLLSMFFAQWCIHILLQGAHTALCQASRPKPPFSSYFLSSAKKTQKKKQTTLFTKYSAGHVFLLVFFTSHNDPRRFTKTHKLNNAAMIAVQTLLV</sequence>
<feature type="chain" id="PRO_5026159318" evidence="1">
    <location>
        <begin position="32"/>
        <end position="100"/>
    </location>
</feature>
<evidence type="ECO:0000313" key="2">
    <source>
        <dbReference type="EMBL" id="NIE44647.1"/>
    </source>
</evidence>
<organism evidence="2">
    <name type="scientific">Rhipicephalus microplus</name>
    <name type="common">Cattle tick</name>
    <name type="synonym">Boophilus microplus</name>
    <dbReference type="NCBI Taxonomy" id="6941"/>
    <lineage>
        <taxon>Eukaryota</taxon>
        <taxon>Metazoa</taxon>
        <taxon>Ecdysozoa</taxon>
        <taxon>Arthropoda</taxon>
        <taxon>Chelicerata</taxon>
        <taxon>Arachnida</taxon>
        <taxon>Acari</taxon>
        <taxon>Parasitiformes</taxon>
        <taxon>Ixodida</taxon>
        <taxon>Ixodoidea</taxon>
        <taxon>Ixodidae</taxon>
        <taxon>Rhipicephalinae</taxon>
        <taxon>Rhipicephalus</taxon>
        <taxon>Boophilus</taxon>
    </lineage>
</organism>